<evidence type="ECO:0000313" key="2">
    <source>
        <dbReference type="EMBL" id="CAA9337569.1"/>
    </source>
</evidence>
<feature type="transmembrane region" description="Helical" evidence="1">
    <location>
        <begin position="302"/>
        <end position="323"/>
    </location>
</feature>
<proteinExistence type="predicted"/>
<accession>A0A6J4LPB3</accession>
<evidence type="ECO:0000256" key="1">
    <source>
        <dbReference type="SAM" id="Phobius"/>
    </source>
</evidence>
<dbReference type="PANTHER" id="PTHR20992:SF9">
    <property type="entry name" value="AT15442P-RELATED"/>
    <property type="match status" value="1"/>
</dbReference>
<dbReference type="PANTHER" id="PTHR20992">
    <property type="entry name" value="AT15442P-RELATED"/>
    <property type="match status" value="1"/>
</dbReference>
<reference evidence="2" key="1">
    <citation type="submission" date="2020-02" db="EMBL/GenBank/DDBJ databases">
        <authorList>
            <person name="Meier V. D."/>
        </authorList>
    </citation>
    <scope>NUCLEOTIDE SEQUENCE</scope>
    <source>
        <strain evidence="2">AVDCRST_MAG72</strain>
    </source>
</reference>
<keyword evidence="1" id="KW-1133">Transmembrane helix</keyword>
<dbReference type="InterPro" id="IPR005240">
    <property type="entry name" value="DUF389"/>
</dbReference>
<keyword evidence="1" id="KW-0812">Transmembrane</keyword>
<feature type="transmembrane region" description="Helical" evidence="1">
    <location>
        <begin position="168"/>
        <end position="189"/>
    </location>
</feature>
<dbReference type="EMBL" id="CADCUJ010000027">
    <property type="protein sequence ID" value="CAA9337569.1"/>
    <property type="molecule type" value="Genomic_DNA"/>
</dbReference>
<organism evidence="2">
    <name type="scientific">uncultured Nocardioidaceae bacterium</name>
    <dbReference type="NCBI Taxonomy" id="253824"/>
    <lineage>
        <taxon>Bacteria</taxon>
        <taxon>Bacillati</taxon>
        <taxon>Actinomycetota</taxon>
        <taxon>Actinomycetes</taxon>
        <taxon>Propionibacteriales</taxon>
        <taxon>Nocardioidaceae</taxon>
        <taxon>environmental samples</taxon>
    </lineage>
</organism>
<dbReference type="AlphaFoldDB" id="A0A6J4LPB3"/>
<feature type="transmembrane region" description="Helical" evidence="1">
    <location>
        <begin position="201"/>
        <end position="221"/>
    </location>
</feature>
<feature type="transmembrane region" description="Helical" evidence="1">
    <location>
        <begin position="246"/>
        <end position="264"/>
    </location>
</feature>
<feature type="transmembrane region" description="Helical" evidence="1">
    <location>
        <begin position="271"/>
        <end position="296"/>
    </location>
</feature>
<sequence length="342" mass="35731">MGPVRVEMGPVPVEMGPASASGCHTGPVLHLRLRIPSELRETVVAMLVDDSTVTNVAVVADGYRKPEGCLVLADVARENANSVVQKLRKLDLHHAGSITLASVETVLSDEADRVEGVAPGLPVDAVVWELVESRVRVDSKLSWAFLSFLTLATLIAGVGRLLDQPILIIGAMVVGPEFSPVAAICLALARPRLSLLPSATGTLLAGFGIAISVATPLWWVAYQAGLFTRVDAATGELTAFIIQPDWWSFAIALLAGVAGTLALTTAKSGPLVGVFISVTTVPAIGTLALVLGTGIWSEVAGALTQLGINLLGLILAGTATLLAQRFVWSRVRVPHGVDPVTR</sequence>
<protein>
    <recommendedName>
        <fullName evidence="3">Integral membrane protein</fullName>
    </recommendedName>
</protein>
<feature type="transmembrane region" description="Helical" evidence="1">
    <location>
        <begin position="143"/>
        <end position="162"/>
    </location>
</feature>
<keyword evidence="1" id="KW-0472">Membrane</keyword>
<dbReference type="Pfam" id="PF04087">
    <property type="entry name" value="DUF389"/>
    <property type="match status" value="1"/>
</dbReference>
<gene>
    <name evidence="2" type="ORF">AVDCRST_MAG72-614</name>
</gene>
<name>A0A6J4LPB3_9ACTN</name>
<evidence type="ECO:0008006" key="3">
    <source>
        <dbReference type="Google" id="ProtNLM"/>
    </source>
</evidence>